<comment type="similarity">
    <text evidence="1">Belongs to the protein kinase superfamily. ADCK protein kinase family.</text>
</comment>
<evidence type="ECO:0000259" key="3">
    <source>
        <dbReference type="Pfam" id="PF03109"/>
    </source>
</evidence>
<keyword evidence="4" id="KW-0830">Ubiquinone</keyword>
<dbReference type="InterPro" id="IPR050154">
    <property type="entry name" value="UbiB_kinase"/>
</dbReference>
<gene>
    <name evidence="4" type="ORF">C6N40_00970</name>
</gene>
<feature type="transmembrane region" description="Helical" evidence="2">
    <location>
        <begin position="526"/>
        <end position="545"/>
    </location>
</feature>
<keyword evidence="2" id="KW-0472">Membrane</keyword>
<evidence type="ECO:0000256" key="2">
    <source>
        <dbReference type="SAM" id="Phobius"/>
    </source>
</evidence>
<keyword evidence="2" id="KW-1133">Transmembrane helix</keyword>
<dbReference type="AlphaFoldDB" id="A0A2P6MCM1"/>
<dbReference type="PANTHER" id="PTHR10566">
    <property type="entry name" value="CHAPERONE-ACTIVITY OF BC1 COMPLEX CABC1 -RELATED"/>
    <property type="match status" value="1"/>
</dbReference>
<accession>A0A2P6MCM1</accession>
<dbReference type="SUPFAM" id="SSF56112">
    <property type="entry name" value="Protein kinase-like (PK-like)"/>
    <property type="match status" value="1"/>
</dbReference>
<keyword evidence="5" id="KW-1185">Reference proteome</keyword>
<evidence type="ECO:0000313" key="4">
    <source>
        <dbReference type="EMBL" id="PRH83745.1"/>
    </source>
</evidence>
<organism evidence="4 5">
    <name type="scientific">Arenimonas caeni</name>
    <dbReference type="NCBI Taxonomy" id="2058085"/>
    <lineage>
        <taxon>Bacteria</taxon>
        <taxon>Pseudomonadati</taxon>
        <taxon>Pseudomonadota</taxon>
        <taxon>Gammaproteobacteria</taxon>
        <taxon>Lysobacterales</taxon>
        <taxon>Lysobacteraceae</taxon>
        <taxon>Arenimonas</taxon>
    </lineage>
</organism>
<dbReference type="InterPro" id="IPR004147">
    <property type="entry name" value="ABC1_dom"/>
</dbReference>
<dbReference type="InterPro" id="IPR011009">
    <property type="entry name" value="Kinase-like_dom_sf"/>
</dbReference>
<dbReference type="EMBL" id="PVLF01000001">
    <property type="protein sequence ID" value="PRH83745.1"/>
    <property type="molecule type" value="Genomic_DNA"/>
</dbReference>
<dbReference type="CDD" id="cd05121">
    <property type="entry name" value="ABC1_ADCK3-like"/>
    <property type="match status" value="1"/>
</dbReference>
<evidence type="ECO:0000256" key="1">
    <source>
        <dbReference type="ARBA" id="ARBA00009670"/>
    </source>
</evidence>
<dbReference type="PANTHER" id="PTHR10566:SF113">
    <property type="entry name" value="PROTEIN ACTIVITY OF BC1 COMPLEX KINASE 7, CHLOROPLASTIC"/>
    <property type="match status" value="1"/>
</dbReference>
<name>A0A2P6MCM1_9GAMM</name>
<protein>
    <submittedName>
        <fullName evidence="4">Ubiquinone biosynthesis protein UbiB</fullName>
    </submittedName>
</protein>
<comment type="caution">
    <text evidence="4">The sequence shown here is derived from an EMBL/GenBank/DDBJ whole genome shotgun (WGS) entry which is preliminary data.</text>
</comment>
<proteinExistence type="inferred from homology"/>
<dbReference type="Proteomes" id="UP000241736">
    <property type="component" value="Unassembled WGS sequence"/>
</dbReference>
<feature type="domain" description="ABC1 atypical kinase-like" evidence="3">
    <location>
        <begin position="122"/>
        <end position="367"/>
    </location>
</feature>
<sequence length="583" mass="63869">MPAISATPTATSSTSSAWGTERAVLWETLGAARDLGRLQEVARVLMRYGFGDLVRRVGLSGALERAGRLVRSEHVAELATLTPPERVRRAFEEMGPSFVKLGQLLATRVDLFAPEWIAEFEKLQNQVPAVDFEAVRGQLEDDLGGPVDSAFAWFDETPIAAASIAQVYRARLKDGSEVAVKVRRPGIRPLVEADMRLLQRMARILESESPELRRYQPQALVRQLQASLARELDLAAECRHAERIAANLAEEAALVVPRVYWDHTCERMNVQQFIEGIPLGDQDGLRAAGADLPSLARLGARVGMKMLFEDGFFHADPHPGNVIRLEGDRLALLDFGMVGRLSEARRHQVLDLFDGLVRRDAGQVAEVMLDWAGDERVDETALQAEVDAFIDHYHGVPLGDLRLGNMLTEIAAMLREHAVVLPADLAMMVKVLVTLEGVGRRLDPGFDMASEAAPFLRRAMLSRYSPRAIARRGRRAAGDTLELLSSLPGQLRHTLRALRQGRMNVNLDVERLKAFGDQVAHSANRLTVGIVVAALIIGSSIVMTVEGGPTLLGLPVFGLLGFVGAAIGGVWLVWTIWRSGGGR</sequence>
<feature type="transmembrane region" description="Helical" evidence="2">
    <location>
        <begin position="551"/>
        <end position="577"/>
    </location>
</feature>
<keyword evidence="2" id="KW-0812">Transmembrane</keyword>
<dbReference type="Pfam" id="PF03109">
    <property type="entry name" value="ABC1"/>
    <property type="match status" value="1"/>
</dbReference>
<evidence type="ECO:0000313" key="5">
    <source>
        <dbReference type="Proteomes" id="UP000241736"/>
    </source>
</evidence>
<dbReference type="OrthoDB" id="9795390at2"/>
<reference evidence="4 5" key="1">
    <citation type="submission" date="2018-03" db="EMBL/GenBank/DDBJ databases">
        <title>Arenimonas caeni sp. nov., isolated from activated sludge.</title>
        <authorList>
            <person name="Liu H."/>
        </authorList>
    </citation>
    <scope>NUCLEOTIDE SEQUENCE [LARGE SCALE GENOMIC DNA]</scope>
    <source>
        <strain evidence="5">z29</strain>
    </source>
</reference>